<name>A0A6J7G7U0_9ZZZZ</name>
<dbReference type="EMBL" id="CAFBLP010000183">
    <property type="protein sequence ID" value="CAB4900113.1"/>
    <property type="molecule type" value="Genomic_DNA"/>
</dbReference>
<organism evidence="2">
    <name type="scientific">freshwater metagenome</name>
    <dbReference type="NCBI Taxonomy" id="449393"/>
    <lineage>
        <taxon>unclassified sequences</taxon>
        <taxon>metagenomes</taxon>
        <taxon>ecological metagenomes</taxon>
    </lineage>
</organism>
<proteinExistence type="predicted"/>
<keyword evidence="1" id="KW-1133">Transmembrane helix</keyword>
<evidence type="ECO:0000313" key="2">
    <source>
        <dbReference type="EMBL" id="CAB4900113.1"/>
    </source>
</evidence>
<accession>A0A6J7G7U0</accession>
<dbReference type="AlphaFoldDB" id="A0A6J7G7U0"/>
<feature type="transmembrane region" description="Helical" evidence="1">
    <location>
        <begin position="50"/>
        <end position="71"/>
    </location>
</feature>
<evidence type="ECO:0000256" key="1">
    <source>
        <dbReference type="SAM" id="Phobius"/>
    </source>
</evidence>
<gene>
    <name evidence="2" type="ORF">UFOPK3376_03362</name>
</gene>
<protein>
    <submittedName>
        <fullName evidence="2">Unannotated protein</fullName>
    </submittedName>
</protein>
<reference evidence="2" key="1">
    <citation type="submission" date="2020-05" db="EMBL/GenBank/DDBJ databases">
        <authorList>
            <person name="Chiriac C."/>
            <person name="Salcher M."/>
            <person name="Ghai R."/>
            <person name="Kavagutti S V."/>
        </authorList>
    </citation>
    <scope>NUCLEOTIDE SEQUENCE</scope>
</reference>
<sequence>MHADRPLVNNLQVSCMVDDSSRLHWRDLSSTTEQLDTSRLSRGRRRRRRLIAAAVAAVLAVTGAAIFLTVTGDDRSGHMIP</sequence>
<keyword evidence="1" id="KW-0812">Transmembrane</keyword>
<keyword evidence="1" id="KW-0472">Membrane</keyword>